<dbReference type="AlphaFoldDB" id="A0A8H7REX8"/>
<dbReference type="EMBL" id="JAEPRC010000114">
    <property type="protein sequence ID" value="KAG2208351.1"/>
    <property type="molecule type" value="Genomic_DNA"/>
</dbReference>
<evidence type="ECO:0000313" key="2">
    <source>
        <dbReference type="EMBL" id="KAG2208351.1"/>
    </source>
</evidence>
<name>A0A8H7REX8_9FUNG</name>
<keyword evidence="3" id="KW-1185">Reference proteome</keyword>
<feature type="region of interest" description="Disordered" evidence="1">
    <location>
        <begin position="270"/>
        <end position="366"/>
    </location>
</feature>
<feature type="compositionally biased region" description="Low complexity" evidence="1">
    <location>
        <begin position="44"/>
        <end position="54"/>
    </location>
</feature>
<dbReference type="Proteomes" id="UP000650833">
    <property type="component" value="Unassembled WGS sequence"/>
</dbReference>
<proteinExistence type="predicted"/>
<organism evidence="2 3">
    <name type="scientific">Mucor plumbeus</name>
    <dbReference type="NCBI Taxonomy" id="97098"/>
    <lineage>
        <taxon>Eukaryota</taxon>
        <taxon>Fungi</taxon>
        <taxon>Fungi incertae sedis</taxon>
        <taxon>Mucoromycota</taxon>
        <taxon>Mucoromycotina</taxon>
        <taxon>Mucoromycetes</taxon>
        <taxon>Mucorales</taxon>
        <taxon>Mucorineae</taxon>
        <taxon>Mucoraceae</taxon>
        <taxon>Mucor</taxon>
    </lineage>
</organism>
<feature type="region of interest" description="Disordered" evidence="1">
    <location>
        <begin position="143"/>
        <end position="174"/>
    </location>
</feature>
<accession>A0A8H7REX8</accession>
<dbReference type="OrthoDB" id="340550at2759"/>
<feature type="compositionally biased region" description="Basic and acidic residues" evidence="1">
    <location>
        <begin position="22"/>
        <end position="37"/>
    </location>
</feature>
<evidence type="ECO:0000256" key="1">
    <source>
        <dbReference type="SAM" id="MobiDB-lite"/>
    </source>
</evidence>
<comment type="caution">
    <text evidence="2">The sequence shown here is derived from an EMBL/GenBank/DDBJ whole genome shotgun (WGS) entry which is preliminary data.</text>
</comment>
<feature type="compositionally biased region" description="Basic and acidic residues" evidence="1">
    <location>
        <begin position="156"/>
        <end position="168"/>
    </location>
</feature>
<reference evidence="2" key="1">
    <citation type="submission" date="2020-12" db="EMBL/GenBank/DDBJ databases">
        <title>Metabolic potential, ecology and presence of endohyphal bacteria is reflected in genomic diversity of Mucoromycotina.</title>
        <authorList>
            <person name="Muszewska A."/>
            <person name="Okrasinska A."/>
            <person name="Steczkiewicz K."/>
            <person name="Drgas O."/>
            <person name="Orlowska M."/>
            <person name="Perlinska-Lenart U."/>
            <person name="Aleksandrzak-Piekarczyk T."/>
            <person name="Szatraj K."/>
            <person name="Zielenkiewicz U."/>
            <person name="Pilsyk S."/>
            <person name="Malc E."/>
            <person name="Mieczkowski P."/>
            <person name="Kruszewska J.S."/>
            <person name="Biernat P."/>
            <person name="Pawlowska J."/>
        </authorList>
    </citation>
    <scope>NUCLEOTIDE SEQUENCE</scope>
    <source>
        <strain evidence="2">CBS 226.32</strain>
    </source>
</reference>
<protein>
    <submittedName>
        <fullName evidence="2">Uncharacterized protein</fullName>
    </submittedName>
</protein>
<feature type="compositionally biased region" description="Low complexity" evidence="1">
    <location>
        <begin position="309"/>
        <end position="325"/>
    </location>
</feature>
<evidence type="ECO:0000313" key="3">
    <source>
        <dbReference type="Proteomes" id="UP000650833"/>
    </source>
</evidence>
<feature type="region of interest" description="Disordered" evidence="1">
    <location>
        <begin position="1"/>
        <end position="74"/>
    </location>
</feature>
<sequence>METITSFKRENSKSSFTDDDDLSRMSDLENEYRDNNTRRMSITSSLPASPSASSYNKMSVDSDDARSVSSTSKRDNNIETATIAATTTTITAATATATTTTTISTTSTTASTARAIRPIGSSWINLTNNNIRQQDELYMIDSNTNKKTNVQTKSSYDLRERRDPERRNVNRRSSLLPKSKALLRVIDQADEDTHLGDIEMRREHETTVQLKTLDSEFAAEKPQQGVPAASWTKVADLPLYQCSKLNPEIEMTSFQLENIASLSQQQQQTYKSIKRKASEDRFEPYPTSIGLKRRAVSPSVSLNGSPILTGYSSPPTSFTSYYGSNSGPGGTSPNAAARAQQKSFTSNNSFNLHDASGGLSRMSLSE</sequence>
<feature type="compositionally biased region" description="Polar residues" evidence="1">
    <location>
        <begin position="340"/>
        <end position="351"/>
    </location>
</feature>
<feature type="compositionally biased region" description="Polar residues" evidence="1">
    <location>
        <begin position="143"/>
        <end position="155"/>
    </location>
</feature>
<gene>
    <name evidence="2" type="ORF">INT46_003675</name>
</gene>